<sequence>MVKKLVVLAVLLLVSACGVKPTPVVAAGPAPTLRVPATDGRGTDLILYFVLDDRVAPVARSSDGVAGVEAALSMLLAGPSTDERADGYTTALPRPSGAITVTPGSPATIGVPFPLRPLTGAGINQLVCTAFAALAAQGGYATGGTVALAGPDVLLPYQTCQA</sequence>
<dbReference type="eggNOG" id="ENOG5033GDG">
    <property type="taxonomic scope" value="Bacteria"/>
</dbReference>
<feature type="chain" id="PRO_5002607106" evidence="1">
    <location>
        <begin position="27"/>
        <end position="162"/>
    </location>
</feature>
<keyword evidence="1" id="KW-0732">Signal</keyword>
<accession>A0A0H3D2E2</accession>
<evidence type="ECO:0000256" key="1">
    <source>
        <dbReference type="SAM" id="SignalP"/>
    </source>
</evidence>
<dbReference type="Proteomes" id="UP000000328">
    <property type="component" value="Chromosome"/>
</dbReference>
<dbReference type="AlphaFoldDB" id="A0A0H3D2E2"/>
<feature type="signal peptide" evidence="1">
    <location>
        <begin position="1"/>
        <end position="26"/>
    </location>
</feature>
<dbReference type="KEGG" id="amd:AMED_3012"/>
<dbReference type="EMBL" id="CP002000">
    <property type="protein sequence ID" value="ADJ44805.1"/>
    <property type="molecule type" value="Genomic_DNA"/>
</dbReference>
<reference evidence="2 3" key="1">
    <citation type="journal article" date="2010" name="Cell Res.">
        <title>Complete genome sequence of the rifamycin SV-producing Amycolatopsis mediterranei U32 revealed its genetic characteristics in phylogeny and metabolism.</title>
        <authorList>
            <person name="Zhao W."/>
            <person name="Zhong Y."/>
            <person name="Yuan H."/>
            <person name="Wang J."/>
            <person name="Zheng H."/>
            <person name="Wang Y."/>
            <person name="Cen X."/>
            <person name="Xu F."/>
            <person name="Bai J."/>
            <person name="Han X."/>
            <person name="Lu G."/>
            <person name="Zhu Y."/>
            <person name="Shao Z."/>
            <person name="Yan H."/>
            <person name="Li C."/>
            <person name="Peng N."/>
            <person name="Zhang Z."/>
            <person name="Zhang Y."/>
            <person name="Lin W."/>
            <person name="Fan Y."/>
            <person name="Qin Z."/>
            <person name="Hu Y."/>
            <person name="Zhu B."/>
            <person name="Wang S."/>
            <person name="Ding X."/>
            <person name="Zhao G.P."/>
        </authorList>
    </citation>
    <scope>NUCLEOTIDE SEQUENCE [LARGE SCALE GENOMIC DNA]</scope>
    <source>
        <strain evidence="3">U-32</strain>
    </source>
</reference>
<gene>
    <name evidence="2" type="ordered locus">AMED_3012</name>
</gene>
<dbReference type="PROSITE" id="PS51257">
    <property type="entry name" value="PROKAR_LIPOPROTEIN"/>
    <property type="match status" value="1"/>
</dbReference>
<proteinExistence type="predicted"/>
<dbReference type="HOGENOM" id="CLU_121955_0_0_11"/>
<name>A0A0H3D2E2_AMYMU</name>
<dbReference type="PATRIC" id="fig|749927.5.peg.3108"/>
<organism evidence="2 3">
    <name type="scientific">Amycolatopsis mediterranei (strain U-32)</name>
    <dbReference type="NCBI Taxonomy" id="749927"/>
    <lineage>
        <taxon>Bacteria</taxon>
        <taxon>Bacillati</taxon>
        <taxon>Actinomycetota</taxon>
        <taxon>Actinomycetes</taxon>
        <taxon>Pseudonocardiales</taxon>
        <taxon>Pseudonocardiaceae</taxon>
        <taxon>Amycolatopsis</taxon>
    </lineage>
</organism>
<evidence type="ECO:0000313" key="3">
    <source>
        <dbReference type="Proteomes" id="UP000000328"/>
    </source>
</evidence>
<evidence type="ECO:0000313" key="2">
    <source>
        <dbReference type="EMBL" id="ADJ44805.1"/>
    </source>
</evidence>
<protein>
    <submittedName>
        <fullName evidence="2">Secreted protein</fullName>
    </submittedName>
</protein>
<dbReference type="OrthoDB" id="3619627at2"/>